<evidence type="ECO:0000256" key="8">
    <source>
        <dbReference type="RuleBase" id="RU363041"/>
    </source>
</evidence>
<dbReference type="Proteomes" id="UP000678281">
    <property type="component" value="Unassembled WGS sequence"/>
</dbReference>
<feature type="transmembrane region" description="Helical" evidence="8">
    <location>
        <begin position="37"/>
        <end position="61"/>
    </location>
</feature>
<feature type="transmembrane region" description="Helical" evidence="8">
    <location>
        <begin position="196"/>
        <end position="214"/>
    </location>
</feature>
<comment type="caution">
    <text evidence="9">The sequence shown here is derived from an EMBL/GenBank/DDBJ whole genome shotgun (WGS) entry which is preliminary data.</text>
</comment>
<keyword evidence="6 8" id="KW-1133">Transmembrane helix</keyword>
<dbReference type="PANTHER" id="PTHR30269">
    <property type="entry name" value="TRANSMEMBRANE PROTEIN YFCA"/>
    <property type="match status" value="1"/>
</dbReference>
<evidence type="ECO:0000256" key="5">
    <source>
        <dbReference type="ARBA" id="ARBA00022692"/>
    </source>
</evidence>
<evidence type="ECO:0000256" key="7">
    <source>
        <dbReference type="ARBA" id="ARBA00023136"/>
    </source>
</evidence>
<dbReference type="InterPro" id="IPR002781">
    <property type="entry name" value="TM_pro_TauE-like"/>
</dbReference>
<evidence type="ECO:0000256" key="1">
    <source>
        <dbReference type="ARBA" id="ARBA00004651"/>
    </source>
</evidence>
<comment type="similarity">
    <text evidence="2 8">Belongs to the 4-toluene sulfonate uptake permease (TSUP) (TC 2.A.102) family.</text>
</comment>
<feature type="transmembrane region" description="Helical" evidence="8">
    <location>
        <begin position="169"/>
        <end position="190"/>
    </location>
</feature>
<feature type="transmembrane region" description="Helical" evidence="8">
    <location>
        <begin position="73"/>
        <end position="94"/>
    </location>
</feature>
<evidence type="ECO:0000256" key="4">
    <source>
        <dbReference type="ARBA" id="ARBA00022475"/>
    </source>
</evidence>
<dbReference type="AlphaFoldDB" id="A0A942EDW6"/>
<keyword evidence="10" id="KW-1185">Reference proteome</keyword>
<evidence type="ECO:0000313" key="10">
    <source>
        <dbReference type="Proteomes" id="UP000678281"/>
    </source>
</evidence>
<dbReference type="RefSeq" id="WP_212660111.1">
    <property type="nucleotide sequence ID" value="NZ_JAGXTP010000004.1"/>
</dbReference>
<proteinExistence type="inferred from homology"/>
<reference evidence="9" key="1">
    <citation type="submission" date="2021-04" db="EMBL/GenBank/DDBJ databases">
        <title>Devosia litorisediminis sp. nov., isolated from a sand dune.</title>
        <authorList>
            <person name="Park S."/>
            <person name="Yoon J.-H."/>
        </authorList>
    </citation>
    <scope>NUCLEOTIDE SEQUENCE</scope>
    <source>
        <strain evidence="9">BSSL-BM10</strain>
    </source>
</reference>
<evidence type="ECO:0000256" key="6">
    <source>
        <dbReference type="ARBA" id="ARBA00022989"/>
    </source>
</evidence>
<keyword evidence="7 8" id="KW-0472">Membrane</keyword>
<keyword evidence="3" id="KW-0813">Transport</keyword>
<evidence type="ECO:0000313" key="9">
    <source>
        <dbReference type="EMBL" id="MBS3850467.1"/>
    </source>
</evidence>
<evidence type="ECO:0000256" key="2">
    <source>
        <dbReference type="ARBA" id="ARBA00009142"/>
    </source>
</evidence>
<protein>
    <recommendedName>
        <fullName evidence="8">Probable membrane transporter protein</fullName>
    </recommendedName>
</protein>
<gene>
    <name evidence="9" type="ORF">KD146_17345</name>
</gene>
<name>A0A942EDW6_9HYPH</name>
<feature type="transmembrane region" description="Helical" evidence="8">
    <location>
        <begin position="100"/>
        <end position="118"/>
    </location>
</feature>
<dbReference type="EMBL" id="JAGXTP010000004">
    <property type="protein sequence ID" value="MBS3850467.1"/>
    <property type="molecule type" value="Genomic_DNA"/>
</dbReference>
<organism evidence="9 10">
    <name type="scientific">Devosia litorisediminis</name>
    <dbReference type="NCBI Taxonomy" id="2829817"/>
    <lineage>
        <taxon>Bacteria</taxon>
        <taxon>Pseudomonadati</taxon>
        <taxon>Pseudomonadota</taxon>
        <taxon>Alphaproteobacteria</taxon>
        <taxon>Hyphomicrobiales</taxon>
        <taxon>Devosiaceae</taxon>
        <taxon>Devosia</taxon>
    </lineage>
</organism>
<accession>A0A942EDW6</accession>
<dbReference type="InterPro" id="IPR052017">
    <property type="entry name" value="TSUP"/>
</dbReference>
<dbReference type="GO" id="GO:0005886">
    <property type="term" value="C:plasma membrane"/>
    <property type="evidence" value="ECO:0007669"/>
    <property type="project" value="UniProtKB-SubCell"/>
</dbReference>
<sequence length="246" mass="25881">MDLSSAVIMALALAAGAIVKGATGMGLPLVALPVLTAAFGLQHAVGLLTIPLIVTNAWQLWRFRGESGSPRMAFMPLFLVGGAVGIGVGTWALTNLPERLLILALGIILLAYVVLRLMTPHWVLSTAMARRWGPLAGLGGGTLQGATGISAPIGVTFIHAMGMDRAAHVFAVSAMFLLFAVVQLPALWAAGVMQPLWMLQGLLALIPILIFMPVGQWASGKLSRQAFDRMILIFLGVIGLKMVLGL</sequence>
<comment type="subcellular location">
    <subcellularLocation>
        <location evidence="1 8">Cell membrane</location>
        <topology evidence="1 8">Multi-pass membrane protein</topology>
    </subcellularLocation>
</comment>
<dbReference type="Pfam" id="PF01925">
    <property type="entry name" value="TauE"/>
    <property type="match status" value="1"/>
</dbReference>
<keyword evidence="5 8" id="KW-0812">Transmembrane</keyword>
<feature type="transmembrane region" description="Helical" evidence="8">
    <location>
        <begin position="226"/>
        <end position="244"/>
    </location>
</feature>
<keyword evidence="4 8" id="KW-1003">Cell membrane</keyword>
<evidence type="ECO:0000256" key="3">
    <source>
        <dbReference type="ARBA" id="ARBA00022448"/>
    </source>
</evidence>
<dbReference type="PANTHER" id="PTHR30269:SF32">
    <property type="entry name" value="MEMBRANE TRANSPORTER PROTEIN-RELATED"/>
    <property type="match status" value="1"/>
</dbReference>